<accession>A0A2S0NL60</accession>
<evidence type="ECO:0000313" key="2">
    <source>
        <dbReference type="Proteomes" id="UP000239250"/>
    </source>
</evidence>
<proteinExistence type="predicted"/>
<reference evidence="2" key="1">
    <citation type="submission" date="2018-02" db="EMBL/GenBank/DDBJ databases">
        <title>Firefly genomes illuminate parallel origins of bioluminescence in beetles.</title>
        <authorList>
            <person name="Fallon T.R."/>
            <person name="Lower S.E.S."/>
            <person name="Behringer M."/>
            <person name="Weng J.-K."/>
        </authorList>
    </citation>
    <scope>NUCLEOTIDE SEQUENCE [LARGE SCALE GENOMIC DNA]</scope>
</reference>
<organism evidence="1 2">
    <name type="scientific">Williamsoniiplasma luminosum</name>
    <dbReference type="NCBI Taxonomy" id="214888"/>
    <lineage>
        <taxon>Bacteria</taxon>
        <taxon>Bacillati</taxon>
        <taxon>Mycoplasmatota</taxon>
        <taxon>Mollicutes</taxon>
        <taxon>Entomoplasmatales</taxon>
        <taxon>Williamsoniiplasma</taxon>
    </lineage>
</organism>
<sequence length="145" mass="17192">MDKWKIETDKMGEIHLIKNDEGSFIKKEEAERLGRKIAKDNKAILFLHEDEETISQADYTSFLSPEEMYGKQISEVRITRAELAVAKIEMKKRKKALKNSEKEDLFENKMRFNYAKERLEKAKYTSKIAKRKFKEMSKSQKNSDY</sequence>
<name>A0A2S0NL60_9MOLU</name>
<evidence type="ECO:0000313" key="1">
    <source>
        <dbReference type="EMBL" id="AVP49747.1"/>
    </source>
</evidence>
<protein>
    <submittedName>
        <fullName evidence="1">Uncharacterized protein</fullName>
    </submittedName>
</protein>
<dbReference type="RefSeq" id="WP_303662286.1">
    <property type="nucleotide sequence ID" value="NZ_CP027019.1"/>
</dbReference>
<dbReference type="Proteomes" id="UP000239250">
    <property type="component" value="Chromosome"/>
</dbReference>
<dbReference type="AlphaFoldDB" id="A0A2S0NL60"/>
<gene>
    <name evidence="1" type="ORF">C5T88_04205</name>
</gene>
<dbReference type="EMBL" id="CP027019">
    <property type="protein sequence ID" value="AVP49747.1"/>
    <property type="molecule type" value="Genomic_DNA"/>
</dbReference>